<name>A0A6G1DAL7_9ORYZ</name>
<feature type="compositionally biased region" description="Polar residues" evidence="1">
    <location>
        <begin position="1"/>
        <end position="15"/>
    </location>
</feature>
<keyword evidence="3" id="KW-1185">Reference proteome</keyword>
<feature type="region of interest" description="Disordered" evidence="1">
    <location>
        <begin position="1"/>
        <end position="39"/>
    </location>
</feature>
<evidence type="ECO:0000256" key="1">
    <source>
        <dbReference type="SAM" id="MobiDB-lite"/>
    </source>
</evidence>
<dbReference type="EMBL" id="SPHZ02000007">
    <property type="protein sequence ID" value="KAF0909477.1"/>
    <property type="molecule type" value="Genomic_DNA"/>
</dbReference>
<accession>A0A6G1DAL7</accession>
<evidence type="ECO:0000313" key="3">
    <source>
        <dbReference type="Proteomes" id="UP000479710"/>
    </source>
</evidence>
<protein>
    <submittedName>
        <fullName evidence="2">Uncharacterized protein</fullName>
    </submittedName>
</protein>
<sequence>MLPSSSLNHVSTATSMAAPDPPTVAERATPPPDSTTTTWSLYDDLYPNVSAPPPSPSTAAAVACSPTPPHFVPHWLLWPRHPPLPHRGGGGAGICYTSEEEQS</sequence>
<organism evidence="2 3">
    <name type="scientific">Oryza meyeriana var. granulata</name>
    <dbReference type="NCBI Taxonomy" id="110450"/>
    <lineage>
        <taxon>Eukaryota</taxon>
        <taxon>Viridiplantae</taxon>
        <taxon>Streptophyta</taxon>
        <taxon>Embryophyta</taxon>
        <taxon>Tracheophyta</taxon>
        <taxon>Spermatophyta</taxon>
        <taxon>Magnoliopsida</taxon>
        <taxon>Liliopsida</taxon>
        <taxon>Poales</taxon>
        <taxon>Poaceae</taxon>
        <taxon>BOP clade</taxon>
        <taxon>Oryzoideae</taxon>
        <taxon>Oryzeae</taxon>
        <taxon>Oryzinae</taxon>
        <taxon>Oryza</taxon>
        <taxon>Oryza meyeriana</taxon>
    </lineage>
</organism>
<proteinExistence type="predicted"/>
<dbReference type="AlphaFoldDB" id="A0A6G1DAL7"/>
<reference evidence="2 3" key="1">
    <citation type="submission" date="2019-11" db="EMBL/GenBank/DDBJ databases">
        <title>Whole genome sequence of Oryza granulata.</title>
        <authorList>
            <person name="Li W."/>
        </authorList>
    </citation>
    <scope>NUCLEOTIDE SEQUENCE [LARGE SCALE GENOMIC DNA]</scope>
    <source>
        <strain evidence="3">cv. Menghai</strain>
        <tissue evidence="2">Leaf</tissue>
    </source>
</reference>
<gene>
    <name evidence="2" type="ORF">E2562_036601</name>
</gene>
<comment type="caution">
    <text evidence="2">The sequence shown here is derived from an EMBL/GenBank/DDBJ whole genome shotgun (WGS) entry which is preliminary data.</text>
</comment>
<evidence type="ECO:0000313" key="2">
    <source>
        <dbReference type="EMBL" id="KAF0909477.1"/>
    </source>
</evidence>
<dbReference type="Proteomes" id="UP000479710">
    <property type="component" value="Unassembled WGS sequence"/>
</dbReference>